<reference evidence="1 2" key="1">
    <citation type="submission" date="2014-12" db="EMBL/GenBank/DDBJ databases">
        <authorList>
            <person name="Kuzmanovic N."/>
            <person name="Pulawska J."/>
            <person name="Obradovic A."/>
        </authorList>
    </citation>
    <scope>NUCLEOTIDE SEQUENCE [LARGE SCALE GENOMIC DNA]</scope>
    <source>
        <strain evidence="1 2">KFB 330</strain>
    </source>
</reference>
<dbReference type="EMBL" id="JWIT01000009">
    <property type="protein sequence ID" value="KJF72557.1"/>
    <property type="molecule type" value="Genomic_DNA"/>
</dbReference>
<sequence>MQGKHSPYFVGVPAASGSYTSTRTTYRLAVLFKRTVRFSRDLKVACLACRELLESKTLKVGANISMTANIATPGAHKTE</sequence>
<dbReference type="Proteomes" id="UP000032564">
    <property type="component" value="Unassembled WGS sequence"/>
</dbReference>
<evidence type="ECO:0000313" key="1">
    <source>
        <dbReference type="EMBL" id="KJF72557.1"/>
    </source>
</evidence>
<proteinExistence type="predicted"/>
<evidence type="ECO:0000313" key="2">
    <source>
        <dbReference type="Proteomes" id="UP000032564"/>
    </source>
</evidence>
<comment type="caution">
    <text evidence="1">The sequence shown here is derived from an EMBL/GenBank/DDBJ whole genome shotgun (WGS) entry which is preliminary data.</text>
</comment>
<gene>
    <name evidence="1" type="ORF">RP75_15640</name>
</gene>
<keyword evidence="2" id="KW-1185">Reference proteome</keyword>
<dbReference type="RefSeq" id="WP_045019974.1">
    <property type="nucleotide sequence ID" value="NZ_CP166105.1"/>
</dbReference>
<accession>A0ABR5D653</accession>
<name>A0ABR5D653_9HYPH</name>
<organism evidence="1 2">
    <name type="scientific">Agrobacterium arsenijevicii</name>
    <dbReference type="NCBI Taxonomy" id="1585697"/>
    <lineage>
        <taxon>Bacteria</taxon>
        <taxon>Pseudomonadati</taxon>
        <taxon>Pseudomonadota</taxon>
        <taxon>Alphaproteobacteria</taxon>
        <taxon>Hyphomicrobiales</taxon>
        <taxon>Rhizobiaceae</taxon>
        <taxon>Rhizobium/Agrobacterium group</taxon>
        <taxon>Agrobacterium</taxon>
    </lineage>
</organism>
<protein>
    <submittedName>
        <fullName evidence="1">Uncharacterized protein</fullName>
    </submittedName>
</protein>